<gene>
    <name evidence="7" type="ORF">Q6294_33635</name>
</gene>
<comment type="caution">
    <text evidence="7">The sequence shown here is derived from an EMBL/GenBank/DDBJ whole genome shotgun (WGS) entry which is preliminary data.</text>
</comment>
<dbReference type="InterPro" id="IPR017853">
    <property type="entry name" value="GH"/>
</dbReference>
<dbReference type="InterPro" id="IPR036962">
    <property type="entry name" value="Glyco_hydro_3_N_sf"/>
</dbReference>
<dbReference type="GO" id="GO:0009254">
    <property type="term" value="P:peptidoglycan turnover"/>
    <property type="evidence" value="ECO:0007669"/>
    <property type="project" value="TreeGrafter"/>
</dbReference>
<dbReference type="Gene3D" id="3.20.20.300">
    <property type="entry name" value="Glycoside hydrolase, family 3, N-terminal domain"/>
    <property type="match status" value="1"/>
</dbReference>
<keyword evidence="5" id="KW-0326">Glycosidase</keyword>
<feature type="non-terminal residue" evidence="7">
    <location>
        <position position="79"/>
    </location>
</feature>
<evidence type="ECO:0000256" key="3">
    <source>
        <dbReference type="ARBA" id="ARBA00012663"/>
    </source>
</evidence>
<dbReference type="EC" id="3.2.1.52" evidence="3"/>
<comment type="catalytic activity">
    <reaction evidence="1">
        <text>Hydrolysis of terminal non-reducing N-acetyl-D-hexosamine residues in N-acetyl-beta-D-hexosaminides.</text>
        <dbReference type="EC" id="3.2.1.52"/>
    </reaction>
</comment>
<evidence type="ECO:0000256" key="2">
    <source>
        <dbReference type="ARBA" id="ARBA00005336"/>
    </source>
</evidence>
<evidence type="ECO:0000256" key="5">
    <source>
        <dbReference type="ARBA" id="ARBA00023295"/>
    </source>
</evidence>
<dbReference type="RefSeq" id="WP_305202843.1">
    <property type="nucleotide sequence ID" value="NZ_JAUUIA010001360.1"/>
</dbReference>
<name>A0AAW8ARS1_KLEPN</name>
<evidence type="ECO:0000313" key="8">
    <source>
        <dbReference type="Proteomes" id="UP001244490"/>
    </source>
</evidence>
<dbReference type="PANTHER" id="PTHR30480:SF13">
    <property type="entry name" value="BETA-HEXOSAMINIDASE"/>
    <property type="match status" value="1"/>
</dbReference>
<evidence type="ECO:0000313" key="7">
    <source>
        <dbReference type="EMBL" id="MDP0971878.1"/>
    </source>
</evidence>
<dbReference type="GO" id="GO:0004563">
    <property type="term" value="F:beta-N-acetylhexosaminidase activity"/>
    <property type="evidence" value="ECO:0007669"/>
    <property type="project" value="UniProtKB-EC"/>
</dbReference>
<protein>
    <recommendedName>
        <fullName evidence="3">beta-N-acetylhexosaminidase</fullName>
        <ecNumber evidence="3">3.2.1.52</ecNumber>
    </recommendedName>
</protein>
<feature type="domain" description="Glycoside hydrolase family 3 N-terminal" evidence="6">
    <location>
        <begin position="1"/>
        <end position="79"/>
    </location>
</feature>
<dbReference type="InterPro" id="IPR001764">
    <property type="entry name" value="Glyco_hydro_3_N"/>
</dbReference>
<evidence type="ECO:0000256" key="4">
    <source>
        <dbReference type="ARBA" id="ARBA00022801"/>
    </source>
</evidence>
<evidence type="ECO:0000259" key="6">
    <source>
        <dbReference type="Pfam" id="PF00933"/>
    </source>
</evidence>
<evidence type="ECO:0000256" key="1">
    <source>
        <dbReference type="ARBA" id="ARBA00001231"/>
    </source>
</evidence>
<feature type="non-terminal residue" evidence="7">
    <location>
        <position position="1"/>
    </location>
</feature>
<dbReference type="Proteomes" id="UP001244490">
    <property type="component" value="Unassembled WGS sequence"/>
</dbReference>
<proteinExistence type="inferred from homology"/>
<dbReference type="SUPFAM" id="SSF51445">
    <property type="entry name" value="(Trans)glycosidases"/>
    <property type="match status" value="1"/>
</dbReference>
<dbReference type="PANTHER" id="PTHR30480">
    <property type="entry name" value="BETA-HEXOSAMINIDASE-RELATED"/>
    <property type="match status" value="1"/>
</dbReference>
<dbReference type="GO" id="GO:0005975">
    <property type="term" value="P:carbohydrate metabolic process"/>
    <property type="evidence" value="ECO:0007669"/>
    <property type="project" value="InterPro"/>
</dbReference>
<organism evidence="7 8">
    <name type="scientific">Klebsiella pneumoniae</name>
    <dbReference type="NCBI Taxonomy" id="573"/>
    <lineage>
        <taxon>Bacteria</taxon>
        <taxon>Pseudomonadati</taxon>
        <taxon>Pseudomonadota</taxon>
        <taxon>Gammaproteobacteria</taxon>
        <taxon>Enterobacterales</taxon>
        <taxon>Enterobacteriaceae</taxon>
        <taxon>Klebsiella/Raoultella group</taxon>
        <taxon>Klebsiella</taxon>
        <taxon>Klebsiella pneumoniae complex</taxon>
    </lineage>
</organism>
<dbReference type="EMBL" id="JAUUIA010001360">
    <property type="protein sequence ID" value="MDP0971878.1"/>
    <property type="molecule type" value="Genomic_DNA"/>
</dbReference>
<dbReference type="Pfam" id="PF00933">
    <property type="entry name" value="Glyco_hydro_3"/>
    <property type="match status" value="1"/>
</dbReference>
<sequence>SLGAIRNDSLIYEMGLEIARQCKIMGIQVNLAPVADVNVNPANPIIGVRSFGEDPSNVARKASAYVRGLREGGVMAVGK</sequence>
<keyword evidence="4 7" id="KW-0378">Hydrolase</keyword>
<comment type="similarity">
    <text evidence="2">Belongs to the glycosyl hydrolase 3 family.</text>
</comment>
<dbReference type="AlphaFoldDB" id="A0AAW8ARS1"/>
<accession>A0AAW8ARS1</accession>
<reference evidence="7" key="1">
    <citation type="submission" date="2023-07" db="EMBL/GenBank/DDBJ databases">
        <authorList>
            <person name="Peng Z."/>
        </authorList>
    </citation>
    <scope>NUCLEOTIDE SEQUENCE</scope>
    <source>
        <strain evidence="7">KP219</strain>
    </source>
</reference>
<dbReference type="InterPro" id="IPR050226">
    <property type="entry name" value="NagZ_Beta-hexosaminidase"/>
</dbReference>